<dbReference type="PROSITE" id="PS50800">
    <property type="entry name" value="SAP"/>
    <property type="match status" value="3"/>
</dbReference>
<evidence type="ECO:0000256" key="3">
    <source>
        <dbReference type="ARBA" id="ARBA00046328"/>
    </source>
</evidence>
<feature type="compositionally biased region" description="Basic and acidic residues" evidence="4">
    <location>
        <begin position="247"/>
        <end position="278"/>
    </location>
</feature>
<dbReference type="GO" id="GO:0005634">
    <property type="term" value="C:nucleus"/>
    <property type="evidence" value="ECO:0007669"/>
    <property type="project" value="TreeGrafter"/>
</dbReference>
<dbReference type="InterPro" id="IPR003034">
    <property type="entry name" value="SAP_dom"/>
</dbReference>
<dbReference type="PROSITE" id="PS51667">
    <property type="entry name" value="WRC"/>
    <property type="match status" value="1"/>
</dbReference>
<organism evidence="7 8">
    <name type="scientific">Hymenoscyphus albidus</name>
    <dbReference type="NCBI Taxonomy" id="595503"/>
    <lineage>
        <taxon>Eukaryota</taxon>
        <taxon>Fungi</taxon>
        <taxon>Dikarya</taxon>
        <taxon>Ascomycota</taxon>
        <taxon>Pezizomycotina</taxon>
        <taxon>Leotiomycetes</taxon>
        <taxon>Helotiales</taxon>
        <taxon>Helotiaceae</taxon>
        <taxon>Hymenoscyphus</taxon>
    </lineage>
</organism>
<dbReference type="SUPFAM" id="SSF68906">
    <property type="entry name" value="SAP domain"/>
    <property type="match status" value="2"/>
</dbReference>
<comment type="caution">
    <text evidence="7">The sequence shown here is derived from an EMBL/GenBank/DDBJ whole genome shotgun (WGS) entry which is preliminary data.</text>
</comment>
<feature type="domain" description="SAP" evidence="5">
    <location>
        <begin position="440"/>
        <end position="474"/>
    </location>
</feature>
<dbReference type="PANTHER" id="PTHR46551">
    <property type="entry name" value="SAP DOMAIN-CONTAINING RIBONUCLEOPROTEIN"/>
    <property type="match status" value="1"/>
</dbReference>
<evidence type="ECO:0000259" key="5">
    <source>
        <dbReference type="PROSITE" id="PS50800"/>
    </source>
</evidence>
<protein>
    <recommendedName>
        <fullName evidence="9">SAP domain-containing protein</fullName>
    </recommendedName>
</protein>
<accession>A0A9N9Q430</accession>
<dbReference type="InterPro" id="IPR036361">
    <property type="entry name" value="SAP_dom_sf"/>
</dbReference>
<dbReference type="Pfam" id="PF02037">
    <property type="entry name" value="SAP"/>
    <property type="match status" value="2"/>
</dbReference>
<dbReference type="SMART" id="SM00513">
    <property type="entry name" value="SAP"/>
    <property type="match status" value="5"/>
</dbReference>
<gene>
    <name evidence="7" type="ORF">HYALB_00010054</name>
</gene>
<dbReference type="InterPro" id="IPR052240">
    <property type="entry name" value="SAP_domain_ribonucleoprotein"/>
</dbReference>
<evidence type="ECO:0000256" key="1">
    <source>
        <dbReference type="ARBA" id="ARBA00022553"/>
    </source>
</evidence>
<evidence type="ECO:0000256" key="4">
    <source>
        <dbReference type="SAM" id="MobiDB-lite"/>
    </source>
</evidence>
<evidence type="ECO:0000256" key="2">
    <source>
        <dbReference type="ARBA" id="ARBA00023242"/>
    </source>
</evidence>
<feature type="domain" description="SAP" evidence="5">
    <location>
        <begin position="71"/>
        <end position="105"/>
    </location>
</feature>
<dbReference type="PANTHER" id="PTHR46551:SF1">
    <property type="entry name" value="SAP DOMAIN-CONTAINING RIBONUCLEOPROTEIN"/>
    <property type="match status" value="1"/>
</dbReference>
<feature type="region of interest" description="Disordered" evidence="4">
    <location>
        <begin position="562"/>
        <end position="584"/>
    </location>
</feature>
<feature type="region of interest" description="Disordered" evidence="4">
    <location>
        <begin position="1"/>
        <end position="32"/>
    </location>
</feature>
<dbReference type="Proteomes" id="UP000701801">
    <property type="component" value="Unassembled WGS sequence"/>
</dbReference>
<evidence type="ECO:0000313" key="8">
    <source>
        <dbReference type="Proteomes" id="UP000701801"/>
    </source>
</evidence>
<dbReference type="GO" id="GO:0016973">
    <property type="term" value="P:poly(A)+ mRNA export from nucleus"/>
    <property type="evidence" value="ECO:0007669"/>
    <property type="project" value="TreeGrafter"/>
</dbReference>
<keyword evidence="1" id="KW-0597">Phosphoprotein</keyword>
<keyword evidence="2" id="KW-0539">Nucleus</keyword>
<keyword evidence="8" id="KW-1185">Reference proteome</keyword>
<dbReference type="AlphaFoldDB" id="A0A9N9Q430"/>
<name>A0A9N9Q430_9HELO</name>
<dbReference type="EMBL" id="CAJVRM010000103">
    <property type="protein sequence ID" value="CAG8974414.1"/>
    <property type="molecule type" value="Genomic_DNA"/>
</dbReference>
<feature type="domain" description="SAP" evidence="5">
    <location>
        <begin position="343"/>
        <end position="377"/>
    </location>
</feature>
<feature type="compositionally biased region" description="Pro residues" evidence="4">
    <location>
        <begin position="228"/>
        <end position="238"/>
    </location>
</feature>
<feature type="compositionally biased region" description="Basic and acidic residues" evidence="4">
    <location>
        <begin position="409"/>
        <end position="428"/>
    </location>
</feature>
<proteinExistence type="inferred from homology"/>
<feature type="domain" description="WRC" evidence="6">
    <location>
        <begin position="611"/>
        <end position="655"/>
    </location>
</feature>
<feature type="region of interest" description="Disordered" evidence="4">
    <location>
        <begin position="224"/>
        <end position="303"/>
    </location>
</feature>
<reference evidence="7" key="1">
    <citation type="submission" date="2021-07" db="EMBL/GenBank/DDBJ databases">
        <authorList>
            <person name="Durling M."/>
        </authorList>
    </citation>
    <scope>NUCLEOTIDE SEQUENCE</scope>
</reference>
<evidence type="ECO:0008006" key="9">
    <source>
        <dbReference type="Google" id="ProtNLM"/>
    </source>
</evidence>
<dbReference type="OrthoDB" id="8069525at2759"/>
<evidence type="ECO:0000259" key="6">
    <source>
        <dbReference type="PROSITE" id="PS51667"/>
    </source>
</evidence>
<dbReference type="InterPro" id="IPR014977">
    <property type="entry name" value="WRC_dom"/>
</dbReference>
<dbReference type="Gene3D" id="1.10.720.30">
    <property type="entry name" value="SAP domain"/>
    <property type="match status" value="3"/>
</dbReference>
<feature type="region of interest" description="Disordered" evidence="4">
    <location>
        <begin position="618"/>
        <end position="655"/>
    </location>
</feature>
<sequence>MDRRKKEAGKKAAAGTSSDSDDEPVEIPKPAAGWASLTVKEVAKQCKVRRMKRTGRKASLVDRLDDYDSDFTGLTVRELQEKCRKRGHPTRGTKRELIERLVTGVQEEKELRKDMAVIWGKDQKAKGKGKKKKPYRDSGYEDFPDDDLRKELARLRIPVAVDTEHAILVRDVTEYLEVKYKKMTFADIKILLIRAGLDFKAFSTREMLIERLFVGARAVFEAEEKWNPAPPPPPPPKEPTVKGGTKGTKDGKGAGGGKAKDGGKDGRGIDENSDEERNKKKKGKTTSPATDDDEVKSAPVDYSRYDTLSPQELRRECVRLGISTECLHADLFKRINAHLAEKYDGMSQYELRMELVGIGLPVQGSKFDLMARLFENAKLVILDVEGDDDDVSLGIFSGSDTDDGGAGGEKTKGGDEQENPGKRSRSTESDDAEIKDEEAINKMNVDQLKAELKERGELVGGTRAVLLDRLINTKWTIKRPKPKRRKGMDVYTKIQHHLEPGSYIFEDHYWVKRDPRSLGPQYELVYRGPKTPAAIMNPQTSKGPRGWIWKYARSDRVPPTLEVTPDMKRQPRRPSPGTAPWGWKWTDTDGRYTPELVKDARIELKRGEYDYTKRQRCNGVTKSGSPCSRMVNPPNRFCKTHHDQGRLPRHRKKKK</sequence>
<comment type="similarity">
    <text evidence="3">Belongs to the SAP domain-containing ribonucleoprotein family.</text>
</comment>
<feature type="region of interest" description="Disordered" evidence="4">
    <location>
        <begin position="393"/>
        <end position="434"/>
    </location>
</feature>
<evidence type="ECO:0000313" key="7">
    <source>
        <dbReference type="EMBL" id="CAG8974414.1"/>
    </source>
</evidence>